<protein>
    <submittedName>
        <fullName evidence="1">Uncharacterized protein</fullName>
    </submittedName>
</protein>
<gene>
    <name evidence="1" type="ORF">C6P46_004962</name>
</gene>
<evidence type="ECO:0000313" key="2">
    <source>
        <dbReference type="Proteomes" id="UP000777482"/>
    </source>
</evidence>
<dbReference type="EMBL" id="PUHQ01000005">
    <property type="protein sequence ID" value="KAG0666392.1"/>
    <property type="molecule type" value="Genomic_DNA"/>
</dbReference>
<name>A0A9P6W941_RHOMI</name>
<reference evidence="1 2" key="1">
    <citation type="submission" date="2020-11" db="EMBL/GenBank/DDBJ databases">
        <title>Kefir isolates.</title>
        <authorList>
            <person name="Marcisauskas S."/>
            <person name="Kim Y."/>
            <person name="Blasche S."/>
        </authorList>
    </citation>
    <scope>NUCLEOTIDE SEQUENCE [LARGE SCALE GENOMIC DNA]</scope>
    <source>
        <strain evidence="1 2">KR</strain>
    </source>
</reference>
<keyword evidence="2" id="KW-1185">Reference proteome</keyword>
<comment type="caution">
    <text evidence="1">The sequence shown here is derived from an EMBL/GenBank/DDBJ whole genome shotgun (WGS) entry which is preliminary data.</text>
</comment>
<dbReference type="Proteomes" id="UP000777482">
    <property type="component" value="Unassembled WGS sequence"/>
</dbReference>
<evidence type="ECO:0000313" key="1">
    <source>
        <dbReference type="EMBL" id="KAG0666392.1"/>
    </source>
</evidence>
<proteinExistence type="predicted"/>
<sequence>MYQALNPSRGFLRPGSRAAWKPASVKTPYHFEDTVDDCRSISDALYVHSCRLQYGTDDVVYDDFREHGHFTAAFVSPWLWTHEISLTALHAMMQLSKLRAGRVEPSSFPPTARLIAAGL</sequence>
<organism evidence="1 2">
    <name type="scientific">Rhodotorula mucilaginosa</name>
    <name type="common">Yeast</name>
    <name type="synonym">Rhodotorula rubra</name>
    <dbReference type="NCBI Taxonomy" id="5537"/>
    <lineage>
        <taxon>Eukaryota</taxon>
        <taxon>Fungi</taxon>
        <taxon>Dikarya</taxon>
        <taxon>Basidiomycota</taxon>
        <taxon>Pucciniomycotina</taxon>
        <taxon>Microbotryomycetes</taxon>
        <taxon>Sporidiobolales</taxon>
        <taxon>Sporidiobolaceae</taxon>
        <taxon>Rhodotorula</taxon>
    </lineage>
</organism>
<accession>A0A9P6W941</accession>
<dbReference type="AlphaFoldDB" id="A0A9P6W941"/>